<evidence type="ECO:0000313" key="9">
    <source>
        <dbReference type="Proteomes" id="UP000240739"/>
    </source>
</evidence>
<evidence type="ECO:0000256" key="3">
    <source>
        <dbReference type="ARBA" id="ARBA00023002"/>
    </source>
</evidence>
<evidence type="ECO:0000256" key="4">
    <source>
        <dbReference type="ARBA" id="ARBA00023004"/>
    </source>
</evidence>
<reference evidence="8 9" key="1">
    <citation type="submission" date="2018-03" db="EMBL/GenBank/DDBJ databases">
        <title>Aquarubrobacter algicola gen. nov., sp. nov., a novel actinobacterium isolated from shallow eutrophic lake during the end of cyanobacterial harmful algal blooms.</title>
        <authorList>
            <person name="Chun S.J."/>
        </authorList>
    </citation>
    <scope>NUCLEOTIDE SEQUENCE [LARGE SCALE GENOMIC DNA]</scope>
    <source>
        <strain evidence="8 9">Seoho-28</strain>
    </source>
</reference>
<dbReference type="PROSITE" id="PS51296">
    <property type="entry name" value="RIESKE"/>
    <property type="match status" value="1"/>
</dbReference>
<dbReference type="AlphaFoldDB" id="A0A2T4UIC1"/>
<dbReference type="Gene3D" id="2.102.10.10">
    <property type="entry name" value="Rieske [2Fe-2S] iron-sulphur domain"/>
    <property type="match status" value="1"/>
</dbReference>
<dbReference type="EMBL" id="PYYB01000001">
    <property type="protein sequence ID" value="PTL58959.1"/>
    <property type="molecule type" value="Genomic_DNA"/>
</dbReference>
<keyword evidence="3" id="KW-0560">Oxidoreductase</keyword>
<dbReference type="InterPro" id="IPR017941">
    <property type="entry name" value="Rieske_2Fe-2S"/>
</dbReference>
<dbReference type="GO" id="GO:0016705">
    <property type="term" value="F:oxidoreductase activity, acting on paired donors, with incorporation or reduction of molecular oxygen"/>
    <property type="evidence" value="ECO:0007669"/>
    <property type="project" value="UniProtKB-ARBA"/>
</dbReference>
<dbReference type="SUPFAM" id="SSF50022">
    <property type="entry name" value="ISP domain"/>
    <property type="match status" value="1"/>
</dbReference>
<dbReference type="GO" id="GO:0008942">
    <property type="term" value="F:nitrite reductase [NAD(P)H] activity"/>
    <property type="evidence" value="ECO:0007669"/>
    <property type="project" value="InterPro"/>
</dbReference>
<dbReference type="GO" id="GO:0046872">
    <property type="term" value="F:metal ion binding"/>
    <property type="evidence" value="ECO:0007669"/>
    <property type="project" value="UniProtKB-KW"/>
</dbReference>
<accession>A0A2T4UIC1</accession>
<keyword evidence="6" id="KW-0534">Nitrate assimilation</keyword>
<comment type="caution">
    <text evidence="8">The sequence shown here is derived from an EMBL/GenBank/DDBJ whole genome shotgun (WGS) entry which is preliminary data.</text>
</comment>
<dbReference type="GO" id="GO:0042128">
    <property type="term" value="P:nitrate assimilation"/>
    <property type="evidence" value="ECO:0007669"/>
    <property type="project" value="UniProtKB-KW"/>
</dbReference>
<dbReference type="NCBIfam" id="TIGR02378">
    <property type="entry name" value="nirD_assim_sml"/>
    <property type="match status" value="1"/>
</dbReference>
<evidence type="ECO:0000259" key="7">
    <source>
        <dbReference type="PROSITE" id="PS51296"/>
    </source>
</evidence>
<keyword evidence="4" id="KW-0408">Iron</keyword>
<dbReference type="GO" id="GO:0051537">
    <property type="term" value="F:2 iron, 2 sulfur cluster binding"/>
    <property type="evidence" value="ECO:0007669"/>
    <property type="project" value="UniProtKB-KW"/>
</dbReference>
<dbReference type="PANTHER" id="PTHR21496:SF23">
    <property type="entry name" value="3-PHENYLPROPIONATE_CINNAMIC ACID DIOXYGENASE FERREDOXIN SUBUNIT"/>
    <property type="match status" value="1"/>
</dbReference>
<evidence type="ECO:0000256" key="6">
    <source>
        <dbReference type="ARBA" id="ARBA00023063"/>
    </source>
</evidence>
<keyword evidence="9" id="KW-1185">Reference proteome</keyword>
<dbReference type="RefSeq" id="WP_107567395.1">
    <property type="nucleotide sequence ID" value="NZ_PYYB01000001.1"/>
</dbReference>
<dbReference type="Pfam" id="PF00355">
    <property type="entry name" value="Rieske"/>
    <property type="match status" value="1"/>
</dbReference>
<gene>
    <name evidence="8" type="primary">nirD</name>
    <name evidence="8" type="ORF">C7Y72_04495</name>
</gene>
<sequence>MSTWTRIADVTDVPLLEGRSVELDGRRIAIFRLPDGWAATDAACPHRGGPLQDGIVADSCVTCPLHQRRFDLRSGAQVGGEDRVAVHEVEERDGGLWVRLAVAARVAA</sequence>
<dbReference type="OrthoDB" id="9795104at2"/>
<proteinExistence type="predicted"/>
<dbReference type="InterPro" id="IPR012748">
    <property type="entry name" value="Rieske-like_NirD"/>
</dbReference>
<evidence type="ECO:0000256" key="5">
    <source>
        <dbReference type="ARBA" id="ARBA00023014"/>
    </source>
</evidence>
<organism evidence="8 9">
    <name type="scientific">Paraconexibacter algicola</name>
    <dbReference type="NCBI Taxonomy" id="2133960"/>
    <lineage>
        <taxon>Bacteria</taxon>
        <taxon>Bacillati</taxon>
        <taxon>Actinomycetota</taxon>
        <taxon>Thermoleophilia</taxon>
        <taxon>Solirubrobacterales</taxon>
        <taxon>Paraconexibacteraceae</taxon>
        <taxon>Paraconexibacter</taxon>
    </lineage>
</organism>
<dbReference type="GO" id="GO:0004497">
    <property type="term" value="F:monooxygenase activity"/>
    <property type="evidence" value="ECO:0007669"/>
    <property type="project" value="UniProtKB-ARBA"/>
</dbReference>
<keyword evidence="5" id="KW-0411">Iron-sulfur</keyword>
<keyword evidence="1" id="KW-0001">2Fe-2S</keyword>
<name>A0A2T4UIC1_9ACTN</name>
<feature type="domain" description="Rieske" evidence="7">
    <location>
        <begin position="7"/>
        <end position="98"/>
    </location>
</feature>
<keyword evidence="2" id="KW-0479">Metal-binding</keyword>
<dbReference type="PANTHER" id="PTHR21496">
    <property type="entry name" value="FERREDOXIN-RELATED"/>
    <property type="match status" value="1"/>
</dbReference>
<protein>
    <submittedName>
        <fullName evidence="8">Nitrite reductase (NAD(P)H) small subunit</fullName>
    </submittedName>
</protein>
<dbReference type="InterPro" id="IPR036922">
    <property type="entry name" value="Rieske_2Fe-2S_sf"/>
</dbReference>
<dbReference type="Proteomes" id="UP000240739">
    <property type="component" value="Unassembled WGS sequence"/>
</dbReference>
<evidence type="ECO:0000313" key="8">
    <source>
        <dbReference type="EMBL" id="PTL58959.1"/>
    </source>
</evidence>
<evidence type="ECO:0000256" key="2">
    <source>
        <dbReference type="ARBA" id="ARBA00022723"/>
    </source>
</evidence>
<evidence type="ECO:0000256" key="1">
    <source>
        <dbReference type="ARBA" id="ARBA00022714"/>
    </source>
</evidence>